<evidence type="ECO:0000313" key="2">
    <source>
        <dbReference type="Proteomes" id="UP000315226"/>
    </source>
</evidence>
<evidence type="ECO:0000313" key="1">
    <source>
        <dbReference type="EMBL" id="GEB54863.1"/>
    </source>
</evidence>
<dbReference type="OrthoDB" id="6681382at2"/>
<dbReference type="Pfam" id="PF10014">
    <property type="entry name" value="2OG-Fe_Oxy_2"/>
    <property type="match status" value="1"/>
</dbReference>
<comment type="caution">
    <text evidence="1">The sequence shown here is derived from an EMBL/GenBank/DDBJ whole genome shotgun (WGS) entry which is preliminary data.</text>
</comment>
<dbReference type="EMBL" id="BJMN01000004">
    <property type="protein sequence ID" value="GEB54863.1"/>
    <property type="molecule type" value="Genomic_DNA"/>
</dbReference>
<proteinExistence type="predicted"/>
<gene>
    <name evidence="1" type="ORF">SGA01_04680</name>
</gene>
<organism evidence="1 2">
    <name type="scientific">Streptomyces gardneri</name>
    <dbReference type="NCBI Taxonomy" id="66892"/>
    <lineage>
        <taxon>Bacteria</taxon>
        <taxon>Bacillati</taxon>
        <taxon>Actinomycetota</taxon>
        <taxon>Actinomycetes</taxon>
        <taxon>Kitasatosporales</taxon>
        <taxon>Streptomycetaceae</taxon>
        <taxon>Streptomyces</taxon>
    </lineage>
</organism>
<dbReference type="AlphaFoldDB" id="A0A4Y3RDX9"/>
<dbReference type="InterPro" id="IPR018724">
    <property type="entry name" value="2OG-Fe_dioxygenase"/>
</dbReference>
<keyword evidence="2" id="KW-1185">Reference proteome</keyword>
<dbReference type="RefSeq" id="WP_141292793.1">
    <property type="nucleotide sequence ID" value="NZ_BJMN01000004.1"/>
</dbReference>
<name>A0A4Y3RDX9_9ACTN</name>
<dbReference type="Proteomes" id="UP000315226">
    <property type="component" value="Unassembled WGS sequence"/>
</dbReference>
<sequence>MPRITWSHKPHGGLRDRGYALVRGADLDVDPAARDAQGALADEWNRLEPDRYLKNGASFRERRYDRFRYLPRTRAVQLLAHRPYFQSPEANRYAGGIHREVAPLTRGSVANALLNELIRFDFSQFPVDEDSLDHPWEVDCHQFRTRATAREAGEPTPEGIHRDEIDFGAIHLMERANTRGGDSRVHSESGDVLAEFRLEDPLDTMFWADRDVLHSVTPTAPVDPGRPATRDILILGFTCSPGLRASD</sequence>
<accession>A0A4Y3RDX9</accession>
<protein>
    <recommendedName>
        <fullName evidence="3">2OG-Fe dioxygenase family protein</fullName>
    </recommendedName>
</protein>
<reference evidence="1 2" key="1">
    <citation type="submission" date="2019-06" db="EMBL/GenBank/DDBJ databases">
        <title>Whole genome shotgun sequence of Streptomyces gardneri NBRC 12865.</title>
        <authorList>
            <person name="Hosoyama A."/>
            <person name="Uohara A."/>
            <person name="Ohji S."/>
            <person name="Ichikawa N."/>
        </authorList>
    </citation>
    <scope>NUCLEOTIDE SEQUENCE [LARGE SCALE GENOMIC DNA]</scope>
    <source>
        <strain evidence="1 2">NBRC 12865</strain>
    </source>
</reference>
<dbReference type="Gene3D" id="2.60.120.620">
    <property type="entry name" value="q2cbj1_9rhob like domain"/>
    <property type="match status" value="1"/>
</dbReference>
<evidence type="ECO:0008006" key="3">
    <source>
        <dbReference type="Google" id="ProtNLM"/>
    </source>
</evidence>
<dbReference type="GO" id="GO:0051213">
    <property type="term" value="F:dioxygenase activity"/>
    <property type="evidence" value="ECO:0007669"/>
    <property type="project" value="InterPro"/>
</dbReference>